<keyword evidence="3" id="KW-1185">Reference proteome</keyword>
<gene>
    <name evidence="2" type="ORF">SCUCBS95973_005291</name>
</gene>
<name>A0ABP0BVS3_9PEZI</name>
<feature type="domain" description="DUF7514" evidence="1">
    <location>
        <begin position="31"/>
        <end position="200"/>
    </location>
</feature>
<dbReference type="PANTHER" id="PTHR39611:SF1">
    <property type="entry name" value="HYDROXYPROLINE-RICH GLYCOPROTEIN DZ-HRGP"/>
    <property type="match status" value="1"/>
</dbReference>
<evidence type="ECO:0000313" key="2">
    <source>
        <dbReference type="EMBL" id="CAK7223768.1"/>
    </source>
</evidence>
<proteinExistence type="predicted"/>
<organism evidence="2 3">
    <name type="scientific">Sporothrix curviconia</name>
    <dbReference type="NCBI Taxonomy" id="1260050"/>
    <lineage>
        <taxon>Eukaryota</taxon>
        <taxon>Fungi</taxon>
        <taxon>Dikarya</taxon>
        <taxon>Ascomycota</taxon>
        <taxon>Pezizomycotina</taxon>
        <taxon>Sordariomycetes</taxon>
        <taxon>Sordariomycetidae</taxon>
        <taxon>Ophiostomatales</taxon>
        <taxon>Ophiostomataceae</taxon>
        <taxon>Sporothrix</taxon>
    </lineage>
</organism>
<dbReference type="InterPro" id="IPR055936">
    <property type="entry name" value="DUF7514"/>
</dbReference>
<sequence length="230" mass="25562">MPTGDSAARPAHSTSEACDSTELTAVDKKWGRLFEDDGQPTERFKEVMHSLAQYIIHAFPSSENLVLVPSKLASFYNFHGVDKDPFHYQTIFQSADRDHNRKIAELYQDLGCSYHFVQANPGSQPRIPGLTPDGFTRWMALHLQAFPDGVFKRLSRVISDFPLDLVSAPDAKTERLPKQLSRYLLPRVPDGHIRSLLQQAPVVSVIALAGQLPFKFASSIGSTTHPTSSS</sequence>
<dbReference type="EMBL" id="CAWUHB010000028">
    <property type="protein sequence ID" value="CAK7223768.1"/>
    <property type="molecule type" value="Genomic_DNA"/>
</dbReference>
<accession>A0ABP0BVS3</accession>
<reference evidence="2 3" key="1">
    <citation type="submission" date="2024-01" db="EMBL/GenBank/DDBJ databases">
        <authorList>
            <person name="Allen C."/>
            <person name="Tagirdzhanova G."/>
        </authorList>
    </citation>
    <scope>NUCLEOTIDE SEQUENCE [LARGE SCALE GENOMIC DNA]</scope>
</reference>
<dbReference type="Pfam" id="PF24355">
    <property type="entry name" value="DUF7514"/>
    <property type="match status" value="1"/>
</dbReference>
<protein>
    <recommendedName>
        <fullName evidence="1">DUF7514 domain-containing protein</fullName>
    </recommendedName>
</protein>
<evidence type="ECO:0000313" key="3">
    <source>
        <dbReference type="Proteomes" id="UP001642405"/>
    </source>
</evidence>
<dbReference type="Proteomes" id="UP001642405">
    <property type="component" value="Unassembled WGS sequence"/>
</dbReference>
<comment type="caution">
    <text evidence="2">The sequence shown here is derived from an EMBL/GenBank/DDBJ whole genome shotgun (WGS) entry which is preliminary data.</text>
</comment>
<dbReference type="PANTHER" id="PTHR39611">
    <property type="entry name" value="HYDROXYPROLINE-RICH GLYCOPROTEIN DZ-HRGP-RELATED"/>
    <property type="match status" value="1"/>
</dbReference>
<evidence type="ECO:0000259" key="1">
    <source>
        <dbReference type="Pfam" id="PF24355"/>
    </source>
</evidence>